<comment type="caution">
    <text evidence="1">The sequence shown here is derived from an EMBL/GenBank/DDBJ whole genome shotgun (WGS) entry which is preliminary data.</text>
</comment>
<organism evidence="1 2">
    <name type="scientific">Agrobacterium genomosp. 2 str. CFBP 5494</name>
    <dbReference type="NCBI Taxonomy" id="1183436"/>
    <lineage>
        <taxon>Bacteria</taxon>
        <taxon>Pseudomonadati</taxon>
        <taxon>Pseudomonadota</taxon>
        <taxon>Alphaproteobacteria</taxon>
        <taxon>Hyphomicrobiales</taxon>
        <taxon>Rhizobiaceae</taxon>
        <taxon>Rhizobium/Agrobacterium group</taxon>
        <taxon>Agrobacterium</taxon>
        <taxon>Agrobacterium tumefaciens complex</taxon>
    </lineage>
</organism>
<evidence type="ECO:0000313" key="2">
    <source>
        <dbReference type="Proteomes" id="UP000191933"/>
    </source>
</evidence>
<sequence length="136" mass="14381">MSAPSKKNVDLDQILEAMSDFVHSSLDAVLTDVLAYDALGGSCVGHSAIAMWAEIDQGTGVLKMRFLFGADADLPDAAADDGYYLDLSDAVMRGELASSLASLREGLSSVAFLRVLVADAAPRLIKERTRFEGVAA</sequence>
<dbReference type="RefSeq" id="WP_080822743.1">
    <property type="nucleotide sequence ID" value="NZ_LT009718.1"/>
</dbReference>
<evidence type="ECO:0000313" key="1">
    <source>
        <dbReference type="EMBL" id="CUW87494.1"/>
    </source>
</evidence>
<reference evidence="1 2" key="1">
    <citation type="submission" date="2016-01" db="EMBL/GenBank/DDBJ databases">
        <authorList>
            <person name="Regsiter A."/>
            <person name="william w."/>
        </authorList>
    </citation>
    <scope>NUCLEOTIDE SEQUENCE [LARGE SCALE GENOMIC DNA]</scope>
    <source>
        <strain evidence="1 2">CFBP 5494</strain>
    </source>
</reference>
<dbReference type="Proteomes" id="UP000191933">
    <property type="component" value="Unassembled WGS sequence"/>
</dbReference>
<name>A0A9W5EZ50_9HYPH</name>
<dbReference type="AlphaFoldDB" id="A0A9W5EZ50"/>
<gene>
    <name evidence="1" type="ORF">AGR2A_Cc120070</name>
</gene>
<keyword evidence="2" id="KW-1185">Reference proteome</keyword>
<protein>
    <submittedName>
        <fullName evidence="1">Uncharacterized protein</fullName>
    </submittedName>
</protein>
<proteinExistence type="predicted"/>
<dbReference type="EMBL" id="FBVY01000004">
    <property type="protein sequence ID" value="CUW87494.1"/>
    <property type="molecule type" value="Genomic_DNA"/>
</dbReference>
<accession>A0A9W5EZ50</accession>